<evidence type="ECO:0000313" key="2">
    <source>
        <dbReference type="Proteomes" id="UP001457282"/>
    </source>
</evidence>
<name>A0AAW1WXT6_RUBAR</name>
<evidence type="ECO:0000313" key="1">
    <source>
        <dbReference type="EMBL" id="KAK9928803.1"/>
    </source>
</evidence>
<keyword evidence="2" id="KW-1185">Reference proteome</keyword>
<dbReference type="Proteomes" id="UP001457282">
    <property type="component" value="Unassembled WGS sequence"/>
</dbReference>
<protein>
    <recommendedName>
        <fullName evidence="3">Secreted protein</fullName>
    </recommendedName>
</protein>
<evidence type="ECO:0008006" key="3">
    <source>
        <dbReference type="Google" id="ProtNLM"/>
    </source>
</evidence>
<dbReference type="AlphaFoldDB" id="A0AAW1WXT6"/>
<dbReference type="EMBL" id="JBEDUW010000005">
    <property type="protein sequence ID" value="KAK9928803.1"/>
    <property type="molecule type" value="Genomic_DNA"/>
</dbReference>
<sequence length="66" mass="7392">MPTFEAAAAVISSACPCIRASSLLYWRLCCCLRQAQPWAFSISTPARRSQPRRRRRCPCTIAFGEA</sequence>
<gene>
    <name evidence="1" type="ORF">M0R45_025923</name>
</gene>
<proteinExistence type="predicted"/>
<reference evidence="1 2" key="1">
    <citation type="journal article" date="2023" name="G3 (Bethesda)">
        <title>A chromosome-length genome assembly and annotation of blackberry (Rubus argutus, cv. 'Hillquist').</title>
        <authorList>
            <person name="Bruna T."/>
            <person name="Aryal R."/>
            <person name="Dudchenko O."/>
            <person name="Sargent D.J."/>
            <person name="Mead D."/>
            <person name="Buti M."/>
            <person name="Cavallini A."/>
            <person name="Hytonen T."/>
            <person name="Andres J."/>
            <person name="Pham M."/>
            <person name="Weisz D."/>
            <person name="Mascagni F."/>
            <person name="Usai G."/>
            <person name="Natali L."/>
            <person name="Bassil N."/>
            <person name="Fernandez G.E."/>
            <person name="Lomsadze A."/>
            <person name="Armour M."/>
            <person name="Olukolu B."/>
            <person name="Poorten T."/>
            <person name="Britton C."/>
            <person name="Davik J."/>
            <person name="Ashrafi H."/>
            <person name="Aiden E.L."/>
            <person name="Borodovsky M."/>
            <person name="Worthington M."/>
        </authorList>
    </citation>
    <scope>NUCLEOTIDE SEQUENCE [LARGE SCALE GENOMIC DNA]</scope>
    <source>
        <strain evidence="1">PI 553951</strain>
    </source>
</reference>
<comment type="caution">
    <text evidence="1">The sequence shown here is derived from an EMBL/GenBank/DDBJ whole genome shotgun (WGS) entry which is preliminary data.</text>
</comment>
<organism evidence="1 2">
    <name type="scientific">Rubus argutus</name>
    <name type="common">Southern blackberry</name>
    <dbReference type="NCBI Taxonomy" id="59490"/>
    <lineage>
        <taxon>Eukaryota</taxon>
        <taxon>Viridiplantae</taxon>
        <taxon>Streptophyta</taxon>
        <taxon>Embryophyta</taxon>
        <taxon>Tracheophyta</taxon>
        <taxon>Spermatophyta</taxon>
        <taxon>Magnoliopsida</taxon>
        <taxon>eudicotyledons</taxon>
        <taxon>Gunneridae</taxon>
        <taxon>Pentapetalae</taxon>
        <taxon>rosids</taxon>
        <taxon>fabids</taxon>
        <taxon>Rosales</taxon>
        <taxon>Rosaceae</taxon>
        <taxon>Rosoideae</taxon>
        <taxon>Rosoideae incertae sedis</taxon>
        <taxon>Rubus</taxon>
    </lineage>
</organism>
<accession>A0AAW1WXT6</accession>